<gene>
    <name evidence="1" type="ORF">OVA965_LOCUS37435</name>
    <name evidence="2" type="ORF">TMI583_LOCUS38517</name>
</gene>
<reference evidence="1" key="1">
    <citation type="submission" date="2021-02" db="EMBL/GenBank/DDBJ databases">
        <authorList>
            <person name="Nowell W R."/>
        </authorList>
    </citation>
    <scope>NUCLEOTIDE SEQUENCE</scope>
</reference>
<dbReference type="EMBL" id="CAJNOK010035382">
    <property type="protein sequence ID" value="CAF1512612.1"/>
    <property type="molecule type" value="Genomic_DNA"/>
</dbReference>
<comment type="caution">
    <text evidence="1">The sequence shown here is derived from an EMBL/GenBank/DDBJ whole genome shotgun (WGS) entry which is preliminary data.</text>
</comment>
<dbReference type="Proteomes" id="UP000677228">
    <property type="component" value="Unassembled WGS sequence"/>
</dbReference>
<name>A0A8S2FMW0_9BILA</name>
<sequence>MDDIMIDQIIANLLRKALETQTPKFSGSKEENVTDWMKTVKVEFKLANCPDHEKLDWAPIFLRGEASTWYFENIAKIHSWETFTKELEKKYSLVEKQHPSDSAKVTRIHSYLFHQQHYQVHYDQHTSIPPTITPTLLEYEELEWPEQSETWADYEIKEQRERFQKTPINECGILSSGKQLSTASGEGEEINDNQQEQLPSGVIEMMDKSHTVLLSKLYDVMKQFRLKRKSQSVPPPWSLLQFTLSSTDLPCPCFHNDTSEEDSLLRTSISGNCQPVDDHRFNKHLLEHHKIFSDWNWNWLWPFMVP</sequence>
<evidence type="ECO:0000313" key="2">
    <source>
        <dbReference type="EMBL" id="CAF4300284.1"/>
    </source>
</evidence>
<protein>
    <recommendedName>
        <fullName evidence="4">Retrotransposon gag domain-containing protein</fullName>
    </recommendedName>
</protein>
<accession>A0A8S2FMW0</accession>
<evidence type="ECO:0008006" key="4">
    <source>
        <dbReference type="Google" id="ProtNLM"/>
    </source>
</evidence>
<dbReference type="Proteomes" id="UP000682733">
    <property type="component" value="Unassembled WGS sequence"/>
</dbReference>
<dbReference type="EMBL" id="CAJOBA010057462">
    <property type="protein sequence ID" value="CAF4300284.1"/>
    <property type="molecule type" value="Genomic_DNA"/>
</dbReference>
<evidence type="ECO:0000313" key="3">
    <source>
        <dbReference type="Proteomes" id="UP000677228"/>
    </source>
</evidence>
<proteinExistence type="predicted"/>
<evidence type="ECO:0000313" key="1">
    <source>
        <dbReference type="EMBL" id="CAF1512612.1"/>
    </source>
</evidence>
<organism evidence="1 3">
    <name type="scientific">Didymodactylos carnosus</name>
    <dbReference type="NCBI Taxonomy" id="1234261"/>
    <lineage>
        <taxon>Eukaryota</taxon>
        <taxon>Metazoa</taxon>
        <taxon>Spiralia</taxon>
        <taxon>Gnathifera</taxon>
        <taxon>Rotifera</taxon>
        <taxon>Eurotatoria</taxon>
        <taxon>Bdelloidea</taxon>
        <taxon>Philodinida</taxon>
        <taxon>Philodinidae</taxon>
        <taxon>Didymodactylos</taxon>
    </lineage>
</organism>
<dbReference type="AlphaFoldDB" id="A0A8S2FMW0"/>